<keyword evidence="2" id="KW-0812">Transmembrane</keyword>
<keyword evidence="2" id="KW-1133">Transmembrane helix</keyword>
<feature type="transmembrane region" description="Helical" evidence="2">
    <location>
        <begin position="21"/>
        <end position="43"/>
    </location>
</feature>
<keyword evidence="4" id="KW-1185">Reference proteome</keyword>
<feature type="region of interest" description="Disordered" evidence="1">
    <location>
        <begin position="256"/>
        <end position="285"/>
    </location>
</feature>
<dbReference type="EMBL" id="MU806068">
    <property type="protein sequence ID" value="KAJ3840688.1"/>
    <property type="molecule type" value="Genomic_DNA"/>
</dbReference>
<evidence type="ECO:0000313" key="4">
    <source>
        <dbReference type="Proteomes" id="UP001163846"/>
    </source>
</evidence>
<proteinExistence type="predicted"/>
<dbReference type="AlphaFoldDB" id="A0AA38PDK8"/>
<gene>
    <name evidence="3" type="ORF">F5878DRAFT_55801</name>
</gene>
<sequence length="285" mass="32516">MYVISPSPSSFVNMLNERLKFYQQTISFYSASIVSLTICLCSFRSKADRTLFLISTLLPSPSKLSSVSPPTMFHLMLSQNLPRTMCLVLIMAYLSATVLVVAFPLPIDDSHVPQSETSITNSEVENLMIGYFDWKKKKWLPFPTAVDLARFPDASMVCCIPGLRCFGYKDGEIHEINIANTHHYYRKMKVFIDEPLSRREKEKKHLENYLSSVEALQSALDNQHIRMDRTISDAESTITAVCLLLQKEKIAKGYNEDQPTHKSLQEFSRVSSMRRGGGTEEKYYL</sequence>
<dbReference type="Proteomes" id="UP001163846">
    <property type="component" value="Unassembled WGS sequence"/>
</dbReference>
<evidence type="ECO:0000313" key="3">
    <source>
        <dbReference type="EMBL" id="KAJ3840688.1"/>
    </source>
</evidence>
<keyword evidence="2" id="KW-0472">Membrane</keyword>
<comment type="caution">
    <text evidence="3">The sequence shown here is derived from an EMBL/GenBank/DDBJ whole genome shotgun (WGS) entry which is preliminary data.</text>
</comment>
<reference evidence="3" key="1">
    <citation type="submission" date="2022-08" db="EMBL/GenBank/DDBJ databases">
        <authorList>
            <consortium name="DOE Joint Genome Institute"/>
            <person name="Min B."/>
            <person name="Riley R."/>
            <person name="Sierra-Patev S."/>
            <person name="Naranjo-Ortiz M."/>
            <person name="Looney B."/>
            <person name="Konkel Z."/>
            <person name="Slot J.C."/>
            <person name="Sakamoto Y."/>
            <person name="Steenwyk J.L."/>
            <person name="Rokas A."/>
            <person name="Carro J."/>
            <person name="Camarero S."/>
            <person name="Ferreira P."/>
            <person name="Molpeceres G."/>
            <person name="Ruiz-Duenas F.J."/>
            <person name="Serrano A."/>
            <person name="Henrissat B."/>
            <person name="Drula E."/>
            <person name="Hughes K.W."/>
            <person name="Mata J.L."/>
            <person name="Ishikawa N.K."/>
            <person name="Vargas-Isla R."/>
            <person name="Ushijima S."/>
            <person name="Smith C.A."/>
            <person name="Ahrendt S."/>
            <person name="Andreopoulos W."/>
            <person name="He G."/>
            <person name="Labutti K."/>
            <person name="Lipzen A."/>
            <person name="Ng V."/>
            <person name="Sandor L."/>
            <person name="Barry K."/>
            <person name="Martinez A.T."/>
            <person name="Xiao Y."/>
            <person name="Gibbons J.G."/>
            <person name="Terashima K."/>
            <person name="Hibbett D.S."/>
            <person name="Grigoriev I.V."/>
        </authorList>
    </citation>
    <scope>NUCLEOTIDE SEQUENCE</scope>
    <source>
        <strain evidence="3">TFB9207</strain>
    </source>
</reference>
<feature type="transmembrane region" description="Helical" evidence="2">
    <location>
        <begin position="85"/>
        <end position="105"/>
    </location>
</feature>
<accession>A0AA38PDK8</accession>
<organism evidence="3 4">
    <name type="scientific">Lentinula raphanica</name>
    <dbReference type="NCBI Taxonomy" id="153919"/>
    <lineage>
        <taxon>Eukaryota</taxon>
        <taxon>Fungi</taxon>
        <taxon>Dikarya</taxon>
        <taxon>Basidiomycota</taxon>
        <taxon>Agaricomycotina</taxon>
        <taxon>Agaricomycetes</taxon>
        <taxon>Agaricomycetidae</taxon>
        <taxon>Agaricales</taxon>
        <taxon>Marasmiineae</taxon>
        <taxon>Omphalotaceae</taxon>
        <taxon>Lentinula</taxon>
    </lineage>
</organism>
<evidence type="ECO:0000256" key="1">
    <source>
        <dbReference type="SAM" id="MobiDB-lite"/>
    </source>
</evidence>
<evidence type="ECO:0000256" key="2">
    <source>
        <dbReference type="SAM" id="Phobius"/>
    </source>
</evidence>
<protein>
    <submittedName>
        <fullName evidence="3">Uncharacterized protein</fullName>
    </submittedName>
</protein>
<name>A0AA38PDK8_9AGAR</name>